<dbReference type="GO" id="GO:0032549">
    <property type="term" value="F:ribonucleoside binding"/>
    <property type="evidence" value="ECO:0007669"/>
    <property type="project" value="InterPro"/>
</dbReference>
<dbReference type="InterPro" id="IPR007645">
    <property type="entry name" value="RNA_pol_Rpb2_3"/>
</dbReference>
<dbReference type="InterPro" id="IPR007647">
    <property type="entry name" value="RNA_pol_Rpb2_5"/>
</dbReference>
<dbReference type="SUPFAM" id="SSF64484">
    <property type="entry name" value="beta and beta-prime subunits of DNA dependent RNA-polymerase"/>
    <property type="match status" value="1"/>
</dbReference>
<evidence type="ECO:0000259" key="11">
    <source>
        <dbReference type="Pfam" id="PF04566"/>
    </source>
</evidence>
<dbReference type="GO" id="GO:0000428">
    <property type="term" value="C:DNA-directed RNA polymerase complex"/>
    <property type="evidence" value="ECO:0007669"/>
    <property type="project" value="UniProtKB-KW"/>
</dbReference>
<keyword evidence="6" id="KW-0804">Transcription</keyword>
<evidence type="ECO:0000259" key="9">
    <source>
        <dbReference type="Pfam" id="PF04561"/>
    </source>
</evidence>
<keyword evidence="3 13" id="KW-0240">DNA-directed RNA polymerase</keyword>
<organism evidence="13 14">
    <name type="scientific">Myotis davidii</name>
    <name type="common">David's myotis</name>
    <dbReference type="NCBI Taxonomy" id="225400"/>
    <lineage>
        <taxon>Eukaryota</taxon>
        <taxon>Metazoa</taxon>
        <taxon>Chordata</taxon>
        <taxon>Craniata</taxon>
        <taxon>Vertebrata</taxon>
        <taxon>Euteleostomi</taxon>
        <taxon>Mammalia</taxon>
        <taxon>Eutheria</taxon>
        <taxon>Laurasiatheria</taxon>
        <taxon>Chiroptera</taxon>
        <taxon>Yangochiroptera</taxon>
        <taxon>Vespertilionidae</taxon>
        <taxon>Myotis</taxon>
    </lineage>
</organism>
<comment type="similarity">
    <text evidence="1 7">Belongs to the RNA polymerase beta chain family.</text>
</comment>
<dbReference type="Pfam" id="PF00562">
    <property type="entry name" value="RNA_pol_Rpb2_6"/>
    <property type="match status" value="1"/>
</dbReference>
<dbReference type="InterPro" id="IPR007642">
    <property type="entry name" value="RNA_pol_Rpb2_2"/>
</dbReference>
<dbReference type="InterPro" id="IPR007120">
    <property type="entry name" value="DNA-dir_RNAP_su2_dom"/>
</dbReference>
<evidence type="ECO:0000256" key="1">
    <source>
        <dbReference type="ARBA" id="ARBA00006835"/>
    </source>
</evidence>
<dbReference type="GO" id="GO:0003677">
    <property type="term" value="F:DNA binding"/>
    <property type="evidence" value="ECO:0007669"/>
    <property type="project" value="InterPro"/>
</dbReference>
<dbReference type="InterPro" id="IPR037033">
    <property type="entry name" value="DNA-dir_RNAP_su2_hyb_sf"/>
</dbReference>
<evidence type="ECO:0000259" key="12">
    <source>
        <dbReference type="Pfam" id="PF04567"/>
    </source>
</evidence>
<keyword evidence="5" id="KW-0548">Nucleotidyltransferase</keyword>
<feature type="domain" description="RNA polymerase Rpb2" evidence="9">
    <location>
        <begin position="6"/>
        <end position="100"/>
    </location>
</feature>
<evidence type="ECO:0000259" key="10">
    <source>
        <dbReference type="Pfam" id="PF04565"/>
    </source>
</evidence>
<evidence type="ECO:0000256" key="5">
    <source>
        <dbReference type="ARBA" id="ARBA00022695"/>
    </source>
</evidence>
<dbReference type="PANTHER" id="PTHR20856">
    <property type="entry name" value="DNA-DIRECTED RNA POLYMERASE I SUBUNIT 2"/>
    <property type="match status" value="1"/>
</dbReference>
<feature type="domain" description="RNA polymerase Rpb2" evidence="11">
    <location>
        <begin position="273"/>
        <end position="302"/>
    </location>
</feature>
<protein>
    <recommendedName>
        <fullName evidence="2">DNA-directed RNA polymerase</fullName>
        <ecNumber evidence="2">2.7.7.6</ecNumber>
    </recommendedName>
</protein>
<keyword evidence="4" id="KW-0808">Transferase</keyword>
<dbReference type="Pfam" id="PF04561">
    <property type="entry name" value="RNA_pol_Rpb2_2"/>
    <property type="match status" value="1"/>
</dbReference>
<dbReference type="InterPro" id="IPR007646">
    <property type="entry name" value="RNA_pol_Rpb2_4"/>
</dbReference>
<dbReference type="Proteomes" id="UP000010556">
    <property type="component" value="Unassembled WGS sequence"/>
</dbReference>
<dbReference type="InterPro" id="IPR037034">
    <property type="entry name" value="RNA_pol_Rpb2_2_sf"/>
</dbReference>
<dbReference type="AlphaFoldDB" id="L5MHI2"/>
<proteinExistence type="inferred from homology"/>
<dbReference type="Pfam" id="PF04567">
    <property type="entry name" value="RNA_pol_Rpb2_5"/>
    <property type="match status" value="1"/>
</dbReference>
<gene>
    <name evidence="13" type="ORF">MDA_GLEAN10004943</name>
</gene>
<feature type="domain" description="RNA polymerase Rpb2" evidence="10">
    <location>
        <begin position="174"/>
        <end position="238"/>
    </location>
</feature>
<dbReference type="Gene3D" id="3.90.1110.10">
    <property type="entry name" value="RNA polymerase Rpb2, domain 2"/>
    <property type="match status" value="1"/>
</dbReference>
<dbReference type="EC" id="2.7.7.6" evidence="2"/>
<evidence type="ECO:0000256" key="3">
    <source>
        <dbReference type="ARBA" id="ARBA00022478"/>
    </source>
</evidence>
<reference evidence="14" key="1">
    <citation type="journal article" date="2013" name="Science">
        <title>Comparative analysis of bat genomes provides insight into the evolution of flight and immunity.</title>
        <authorList>
            <person name="Zhang G."/>
            <person name="Cowled C."/>
            <person name="Shi Z."/>
            <person name="Huang Z."/>
            <person name="Bishop-Lilly K.A."/>
            <person name="Fang X."/>
            <person name="Wynne J.W."/>
            <person name="Xiong Z."/>
            <person name="Baker M.L."/>
            <person name="Zhao W."/>
            <person name="Tachedjian M."/>
            <person name="Zhu Y."/>
            <person name="Zhou P."/>
            <person name="Jiang X."/>
            <person name="Ng J."/>
            <person name="Yang L."/>
            <person name="Wu L."/>
            <person name="Xiao J."/>
            <person name="Feng Y."/>
            <person name="Chen Y."/>
            <person name="Sun X."/>
            <person name="Zhang Y."/>
            <person name="Marsh G.A."/>
            <person name="Crameri G."/>
            <person name="Broder C.C."/>
            <person name="Frey K.G."/>
            <person name="Wang L.F."/>
            <person name="Wang J."/>
        </authorList>
    </citation>
    <scope>NUCLEOTIDE SEQUENCE [LARGE SCALE GENOMIC DNA]</scope>
</reference>
<evidence type="ECO:0000256" key="2">
    <source>
        <dbReference type="ARBA" id="ARBA00012418"/>
    </source>
</evidence>
<feature type="domain" description="RNA polymerase Rpb2" evidence="12">
    <location>
        <begin position="306"/>
        <end position="352"/>
    </location>
</feature>
<accession>L5MHI2</accession>
<dbReference type="Pfam" id="PF04566">
    <property type="entry name" value="RNA_pol_Rpb2_4"/>
    <property type="match status" value="1"/>
</dbReference>
<evidence type="ECO:0000256" key="7">
    <source>
        <dbReference type="RuleBase" id="RU000434"/>
    </source>
</evidence>
<dbReference type="EMBL" id="KB099564">
    <property type="protein sequence ID" value="ELK38079.1"/>
    <property type="molecule type" value="Genomic_DNA"/>
</dbReference>
<dbReference type="CDD" id="cd00653">
    <property type="entry name" value="RNA_pol_B_RPB2"/>
    <property type="match status" value="1"/>
</dbReference>
<evidence type="ECO:0000313" key="13">
    <source>
        <dbReference type="EMBL" id="ELK38079.1"/>
    </source>
</evidence>
<name>L5MHI2_MYODS</name>
<sequence length="602" mass="67025">MGGIAKVKPSLDEAFVIQEQNVALNFIGSRGAKPGVTKEKRIKYAKEVLQKEMLPHVGVSDFSETKKAYFLGYMVHRVLQAALGRRELDDRDHYGNKRLDLAGPLLAFLFRGMFKNLLKEVRIYAQKFIDRGKDFNLELAIKTRIISDGLKYSLATGNWGDQKKAHQARAGVSQVLNRLTFASTLSHLRRLNSPIGRDGKLAKPRQLHNTLWGMVCPAETPEGHAVGLVKNLALMAYISVGSQPSPILEFLEEWSMENLEEISPAAIADATKIFVNGCWVGIHKDPEQLMNTLRKLRRQMDIIVSEDLVVSGVVEYVDTLEEETVMLAMTPNDLQEKGVAYCSTYTHCEIHPSMILGVCASIIPFPDHNQSPRNTYQSAMGKQAMGVYITNFHVRMDTLAHVLYYPQKPLVTTRSMEYLRFRELPAGINSIVAIASYTGYNQEDSVIMNRSAIDRGFFRSVFYRSYKEQESQKGFNQEVFEKPTRETCQALRHPPRGPGLREGAGQAKGPHWCTIGAREGRKSLASQGGTMGGLQGMSRPVLLSPSQPDPCTQLLTPLLPHADENWPHSLPLMAQSDWVGLAPAAGTSGVGTISGCEWWLLP</sequence>
<evidence type="ECO:0000313" key="14">
    <source>
        <dbReference type="Proteomes" id="UP000010556"/>
    </source>
</evidence>
<dbReference type="GO" id="GO:0003899">
    <property type="term" value="F:DNA-directed RNA polymerase activity"/>
    <property type="evidence" value="ECO:0007669"/>
    <property type="project" value="UniProtKB-EC"/>
</dbReference>
<dbReference type="FunFam" id="3.90.1070.20:FF:000001">
    <property type="entry name" value="DNA-directed RNA polymerase subunit beta"/>
    <property type="match status" value="1"/>
</dbReference>
<evidence type="ECO:0000256" key="6">
    <source>
        <dbReference type="ARBA" id="ARBA00023163"/>
    </source>
</evidence>
<dbReference type="InterPro" id="IPR015712">
    <property type="entry name" value="DNA-dir_RNA_pol_su2"/>
</dbReference>
<evidence type="ECO:0000259" key="8">
    <source>
        <dbReference type="Pfam" id="PF00562"/>
    </source>
</evidence>
<dbReference type="Pfam" id="PF04565">
    <property type="entry name" value="RNA_pol_Rpb2_3"/>
    <property type="match status" value="1"/>
</dbReference>
<feature type="domain" description="DNA-directed RNA polymerase subunit 2 hybrid-binding" evidence="8">
    <location>
        <begin position="359"/>
        <end position="491"/>
    </location>
</feature>
<dbReference type="FunFam" id="3.90.1100.10:FF:000005">
    <property type="entry name" value="DNA-directed RNA polymerase subunit beta"/>
    <property type="match status" value="1"/>
</dbReference>
<evidence type="ECO:0000256" key="4">
    <source>
        <dbReference type="ARBA" id="ARBA00022679"/>
    </source>
</evidence>
<keyword evidence="14" id="KW-1185">Reference proteome</keyword>
<dbReference type="GO" id="GO:0006351">
    <property type="term" value="P:DNA-templated transcription"/>
    <property type="evidence" value="ECO:0007669"/>
    <property type="project" value="InterPro"/>
</dbReference>
<dbReference type="Gene3D" id="3.90.1070.20">
    <property type="match status" value="1"/>
</dbReference>
<dbReference type="Gene3D" id="2.40.270.10">
    <property type="entry name" value="DNA-directed RNA polymerase, subunit 2, domain 6"/>
    <property type="match status" value="1"/>
</dbReference>